<dbReference type="Gene3D" id="3.40.190.150">
    <property type="entry name" value="Bordetella uptake gene, domain 1"/>
    <property type="match status" value="1"/>
</dbReference>
<sequence>MPIPKIAALLAALLCLSNASALADDYPAKAVRIVVPYATGGGSDILARQIGAGLQRAWGQGVVVDNKAGASGNIGSQEVVRAAPDGYTLLLQNSTMVTNLGVYGKLPYDADKDLTPIMLLGITPIALAAHPKAGISNVQDLVAAAKARPDTLSYGSCGIGTPQHFVMELVKQKTGVAAVHAGYKGCAPAVADVLGGQIPLAIVSANLVAPYAKSGQLKVVGVSSAQRYSLLPDTPTFEEQGLKPFDFAIWYALMGPARLPPAVVAKIATDVRRVLDDPAVQANLSNAGVEPYQGDAAALARLIQTDGVRYTDLARRANIKAE</sequence>
<proteinExistence type="inferred from homology"/>
<dbReference type="PANTHER" id="PTHR42928">
    <property type="entry name" value="TRICARBOXYLATE-BINDING PROTEIN"/>
    <property type="match status" value="1"/>
</dbReference>
<feature type="chain" id="PRO_5031020433" description="Tripartite-type tricarboxylate transporter, receptor component TctC" evidence="2">
    <location>
        <begin position="24"/>
        <end position="322"/>
    </location>
</feature>
<dbReference type="CDD" id="cd13578">
    <property type="entry name" value="PBP2_Bug27"/>
    <property type="match status" value="1"/>
</dbReference>
<dbReference type="InterPro" id="IPR005064">
    <property type="entry name" value="BUG"/>
</dbReference>
<evidence type="ECO:0000313" key="4">
    <source>
        <dbReference type="Proteomes" id="UP000461670"/>
    </source>
</evidence>
<dbReference type="Gene3D" id="3.40.190.10">
    <property type="entry name" value="Periplasmic binding protein-like II"/>
    <property type="match status" value="1"/>
</dbReference>
<accession>A0A7V8JR98</accession>
<dbReference type="Pfam" id="PF03401">
    <property type="entry name" value="TctC"/>
    <property type="match status" value="1"/>
</dbReference>
<dbReference type="PIRSF" id="PIRSF017082">
    <property type="entry name" value="YflP"/>
    <property type="match status" value="1"/>
</dbReference>
<protein>
    <recommendedName>
        <fullName evidence="5">Tripartite-type tricarboxylate transporter, receptor component TctC</fullName>
    </recommendedName>
</protein>
<dbReference type="AlphaFoldDB" id="A0A7V8JR98"/>
<comment type="similarity">
    <text evidence="1">Belongs to the UPF0065 (bug) family.</text>
</comment>
<evidence type="ECO:0008006" key="5">
    <source>
        <dbReference type="Google" id="ProtNLM"/>
    </source>
</evidence>
<feature type="signal peptide" evidence="2">
    <location>
        <begin position="1"/>
        <end position="23"/>
    </location>
</feature>
<dbReference type="EMBL" id="WNDQ01000008">
    <property type="protein sequence ID" value="KAF1022908.1"/>
    <property type="molecule type" value="Genomic_DNA"/>
</dbReference>
<comment type="caution">
    <text evidence="3">The sequence shown here is derived from an EMBL/GenBank/DDBJ whole genome shotgun (WGS) entry which is preliminary data.</text>
</comment>
<evidence type="ECO:0000256" key="2">
    <source>
        <dbReference type="SAM" id="SignalP"/>
    </source>
</evidence>
<dbReference type="InterPro" id="IPR042100">
    <property type="entry name" value="Bug_dom1"/>
</dbReference>
<dbReference type="Proteomes" id="UP000461670">
    <property type="component" value="Unassembled WGS sequence"/>
</dbReference>
<reference evidence="4" key="1">
    <citation type="journal article" date="2020" name="MBio">
        <title>Horizontal gene transfer to a defensive symbiont with a reduced genome amongst a multipartite beetle microbiome.</title>
        <authorList>
            <person name="Waterworth S.C."/>
            <person name="Florez L.V."/>
            <person name="Rees E.R."/>
            <person name="Hertweck C."/>
            <person name="Kaltenpoth M."/>
            <person name="Kwan J.C."/>
        </authorList>
    </citation>
    <scope>NUCLEOTIDE SEQUENCE [LARGE SCALE GENOMIC DNA]</scope>
</reference>
<keyword evidence="2" id="KW-0732">Signal</keyword>
<gene>
    <name evidence="3" type="ORF">GAK30_00847</name>
</gene>
<dbReference type="PANTHER" id="PTHR42928:SF5">
    <property type="entry name" value="BLR1237 PROTEIN"/>
    <property type="match status" value="1"/>
</dbReference>
<name>A0A7V8JR98_9BURK</name>
<evidence type="ECO:0000313" key="3">
    <source>
        <dbReference type="EMBL" id="KAF1022908.1"/>
    </source>
</evidence>
<organism evidence="3 4">
    <name type="scientific">Paracidovorax wautersii</name>
    <dbReference type="NCBI Taxonomy" id="1177982"/>
    <lineage>
        <taxon>Bacteria</taxon>
        <taxon>Pseudomonadati</taxon>
        <taxon>Pseudomonadota</taxon>
        <taxon>Betaproteobacteria</taxon>
        <taxon>Burkholderiales</taxon>
        <taxon>Comamonadaceae</taxon>
        <taxon>Paracidovorax</taxon>
    </lineage>
</organism>
<evidence type="ECO:0000256" key="1">
    <source>
        <dbReference type="ARBA" id="ARBA00006987"/>
    </source>
</evidence>
<dbReference type="SUPFAM" id="SSF53850">
    <property type="entry name" value="Periplasmic binding protein-like II"/>
    <property type="match status" value="1"/>
</dbReference>